<comment type="catalytic activity">
    <reaction evidence="1 5">
        <text>[protein]-peptidylproline (omega=180) = [protein]-peptidylproline (omega=0)</text>
        <dbReference type="Rhea" id="RHEA:16237"/>
        <dbReference type="Rhea" id="RHEA-COMP:10747"/>
        <dbReference type="Rhea" id="RHEA-COMP:10748"/>
        <dbReference type="ChEBI" id="CHEBI:83833"/>
        <dbReference type="ChEBI" id="CHEBI:83834"/>
        <dbReference type="EC" id="5.2.1.8"/>
    </reaction>
</comment>
<dbReference type="InterPro" id="IPR046357">
    <property type="entry name" value="PPIase_dom_sf"/>
</dbReference>
<dbReference type="PANTHER" id="PTHR10516">
    <property type="entry name" value="PEPTIDYL-PROLYL CIS-TRANS ISOMERASE"/>
    <property type="match status" value="1"/>
</dbReference>
<dbReference type="EMBL" id="CAJPVJ010035946">
    <property type="protein sequence ID" value="CAG2181187.1"/>
    <property type="molecule type" value="Genomic_DNA"/>
</dbReference>
<dbReference type="Gene3D" id="3.10.50.40">
    <property type="match status" value="1"/>
</dbReference>
<dbReference type="PROSITE" id="PS50059">
    <property type="entry name" value="FKBP_PPIASE"/>
    <property type="match status" value="1"/>
</dbReference>
<feature type="compositionally biased region" description="Polar residues" evidence="6">
    <location>
        <begin position="19"/>
        <end position="31"/>
    </location>
</feature>
<evidence type="ECO:0000256" key="4">
    <source>
        <dbReference type="ARBA" id="ARBA00023235"/>
    </source>
</evidence>
<dbReference type="EMBL" id="OC950771">
    <property type="protein sequence ID" value="CAD7664050.1"/>
    <property type="molecule type" value="Genomic_DNA"/>
</dbReference>
<keyword evidence="4 5" id="KW-0413">Isomerase</keyword>
<feature type="domain" description="PPIase FKBP-type" evidence="7">
    <location>
        <begin position="63"/>
        <end position="101"/>
    </location>
</feature>
<dbReference type="EC" id="5.2.1.8" evidence="2 5"/>
<evidence type="ECO:0000259" key="7">
    <source>
        <dbReference type="PROSITE" id="PS50059"/>
    </source>
</evidence>
<keyword evidence="3 5" id="KW-0697">Rotamase</keyword>
<dbReference type="SUPFAM" id="SSF54534">
    <property type="entry name" value="FKBP-like"/>
    <property type="match status" value="1"/>
</dbReference>
<name>A0A7R9MQ73_9ACAR</name>
<evidence type="ECO:0000256" key="6">
    <source>
        <dbReference type="SAM" id="MobiDB-lite"/>
    </source>
</evidence>
<accession>A0A7R9MQ73</accession>
<dbReference type="Pfam" id="PF00254">
    <property type="entry name" value="FKBP_C"/>
    <property type="match status" value="1"/>
</dbReference>
<evidence type="ECO:0000256" key="2">
    <source>
        <dbReference type="ARBA" id="ARBA00013194"/>
    </source>
</evidence>
<dbReference type="AlphaFoldDB" id="A0A7R9MQ73"/>
<organism evidence="8">
    <name type="scientific">Oppiella nova</name>
    <dbReference type="NCBI Taxonomy" id="334625"/>
    <lineage>
        <taxon>Eukaryota</taxon>
        <taxon>Metazoa</taxon>
        <taxon>Ecdysozoa</taxon>
        <taxon>Arthropoda</taxon>
        <taxon>Chelicerata</taxon>
        <taxon>Arachnida</taxon>
        <taxon>Acari</taxon>
        <taxon>Acariformes</taxon>
        <taxon>Sarcoptiformes</taxon>
        <taxon>Oribatida</taxon>
        <taxon>Brachypylina</taxon>
        <taxon>Oppioidea</taxon>
        <taxon>Oppiidae</taxon>
        <taxon>Oppiella</taxon>
    </lineage>
</organism>
<feature type="compositionally biased region" description="Low complexity" evidence="6">
    <location>
        <begin position="1"/>
        <end position="18"/>
    </location>
</feature>
<evidence type="ECO:0000313" key="8">
    <source>
        <dbReference type="EMBL" id="CAD7664050.1"/>
    </source>
</evidence>
<dbReference type="GO" id="GO:0003755">
    <property type="term" value="F:peptidyl-prolyl cis-trans isomerase activity"/>
    <property type="evidence" value="ECO:0007669"/>
    <property type="project" value="UniProtKB-KW"/>
</dbReference>
<evidence type="ECO:0000256" key="3">
    <source>
        <dbReference type="ARBA" id="ARBA00023110"/>
    </source>
</evidence>
<dbReference type="InterPro" id="IPR001179">
    <property type="entry name" value="PPIase_FKBP_dom"/>
</dbReference>
<evidence type="ECO:0000256" key="1">
    <source>
        <dbReference type="ARBA" id="ARBA00000971"/>
    </source>
</evidence>
<sequence length="101" mass="11302">MSDSELSLDSDNVSLSDSIQSNGSVAGEDSNSCEVIDMSRWRDRTLTKQVVWKGKGWSTPTNGNEVSIHYVAKREDGSVFDSSRQRNQVFTFTVGRRQVIK</sequence>
<reference evidence="8" key="1">
    <citation type="submission" date="2020-11" db="EMBL/GenBank/DDBJ databases">
        <authorList>
            <person name="Tran Van P."/>
        </authorList>
    </citation>
    <scope>NUCLEOTIDE SEQUENCE</scope>
</reference>
<dbReference type="OrthoDB" id="433738at2759"/>
<keyword evidence="9" id="KW-1185">Reference proteome</keyword>
<protein>
    <recommendedName>
        <fullName evidence="2 5">peptidylprolyl isomerase</fullName>
        <ecNumber evidence="2 5">5.2.1.8</ecNumber>
    </recommendedName>
</protein>
<dbReference type="InterPro" id="IPR050689">
    <property type="entry name" value="FKBP-type_PPIase"/>
</dbReference>
<evidence type="ECO:0000313" key="9">
    <source>
        <dbReference type="Proteomes" id="UP000728032"/>
    </source>
</evidence>
<evidence type="ECO:0000256" key="5">
    <source>
        <dbReference type="PROSITE-ProRule" id="PRU00277"/>
    </source>
</evidence>
<dbReference type="Proteomes" id="UP000728032">
    <property type="component" value="Unassembled WGS sequence"/>
</dbReference>
<feature type="region of interest" description="Disordered" evidence="6">
    <location>
        <begin position="1"/>
        <end position="31"/>
    </location>
</feature>
<feature type="non-terminal residue" evidence="8">
    <location>
        <position position="101"/>
    </location>
</feature>
<gene>
    <name evidence="8" type="ORF">ONB1V03_LOCUS20608</name>
</gene>
<proteinExistence type="predicted"/>
<dbReference type="PANTHER" id="PTHR10516:SF443">
    <property type="entry name" value="FK506-BINDING PROTEIN 59-RELATED"/>
    <property type="match status" value="1"/>
</dbReference>
<dbReference type="GO" id="GO:0005737">
    <property type="term" value="C:cytoplasm"/>
    <property type="evidence" value="ECO:0007669"/>
    <property type="project" value="TreeGrafter"/>
</dbReference>